<gene>
    <name evidence="12" type="primary">gspG</name>
    <name evidence="12" type="ORF">QJ522_02695</name>
</gene>
<keyword evidence="7 10" id="KW-0812">Transmembrane</keyword>
<evidence type="ECO:0000256" key="8">
    <source>
        <dbReference type="ARBA" id="ARBA00022989"/>
    </source>
</evidence>
<dbReference type="GO" id="GO:0005886">
    <property type="term" value="C:plasma membrane"/>
    <property type="evidence" value="ECO:0007669"/>
    <property type="project" value="UniProtKB-SubCell"/>
</dbReference>
<evidence type="ECO:0000313" key="12">
    <source>
        <dbReference type="EMBL" id="MDI6447940.1"/>
    </source>
</evidence>
<protein>
    <recommendedName>
        <fullName evidence="3">Type II secretion system core protein G</fullName>
    </recommendedName>
</protein>
<dbReference type="EMBL" id="JASCXX010000002">
    <property type="protein sequence ID" value="MDI6447940.1"/>
    <property type="molecule type" value="Genomic_DNA"/>
</dbReference>
<comment type="subcellular location">
    <subcellularLocation>
        <location evidence="1">Cell inner membrane</location>
        <topology evidence="1">Single-pass membrane protein</topology>
    </subcellularLocation>
</comment>
<accession>A0AAW6TTG7</accession>
<keyword evidence="4" id="KW-1003">Cell membrane</keyword>
<feature type="domain" description="Type II secretion system protein GspG C-terminal" evidence="11">
    <location>
        <begin position="38"/>
        <end position="147"/>
    </location>
</feature>
<name>A0AAW6TTG7_9BACT</name>
<dbReference type="InterPro" id="IPR012902">
    <property type="entry name" value="N_methyl_site"/>
</dbReference>
<evidence type="ECO:0000256" key="5">
    <source>
        <dbReference type="ARBA" id="ARBA00022481"/>
    </source>
</evidence>
<evidence type="ECO:0000256" key="10">
    <source>
        <dbReference type="SAM" id="Phobius"/>
    </source>
</evidence>
<dbReference type="InterPro" id="IPR013545">
    <property type="entry name" value="T2SS_protein-GspG_C"/>
</dbReference>
<keyword evidence="8 10" id="KW-1133">Transmembrane helix</keyword>
<dbReference type="RefSeq" id="WP_349243351.1">
    <property type="nucleotide sequence ID" value="NZ_JASCXX010000002.1"/>
</dbReference>
<evidence type="ECO:0000256" key="3">
    <source>
        <dbReference type="ARBA" id="ARBA00020042"/>
    </source>
</evidence>
<dbReference type="NCBIfam" id="TIGR02532">
    <property type="entry name" value="IV_pilin_GFxxxE"/>
    <property type="match status" value="1"/>
</dbReference>
<evidence type="ECO:0000256" key="7">
    <source>
        <dbReference type="ARBA" id="ARBA00022692"/>
    </source>
</evidence>
<keyword evidence="5" id="KW-0488">Methylation</keyword>
<dbReference type="InterPro" id="IPR010054">
    <property type="entry name" value="Type2_sec_GspG"/>
</dbReference>
<evidence type="ECO:0000256" key="9">
    <source>
        <dbReference type="ARBA" id="ARBA00023136"/>
    </source>
</evidence>
<evidence type="ECO:0000256" key="4">
    <source>
        <dbReference type="ARBA" id="ARBA00022475"/>
    </source>
</evidence>
<dbReference type="Proteomes" id="UP001431776">
    <property type="component" value="Unassembled WGS sequence"/>
</dbReference>
<keyword evidence="13" id="KW-1185">Reference proteome</keyword>
<organism evidence="12 13">
    <name type="scientific">Anaerobaca lacustris</name>
    <dbReference type="NCBI Taxonomy" id="3044600"/>
    <lineage>
        <taxon>Bacteria</taxon>
        <taxon>Pseudomonadati</taxon>
        <taxon>Planctomycetota</taxon>
        <taxon>Phycisphaerae</taxon>
        <taxon>Sedimentisphaerales</taxon>
        <taxon>Anaerobacaceae</taxon>
        <taxon>Anaerobaca</taxon>
    </lineage>
</organism>
<dbReference type="SUPFAM" id="SSF54523">
    <property type="entry name" value="Pili subunits"/>
    <property type="match status" value="1"/>
</dbReference>
<evidence type="ECO:0000313" key="13">
    <source>
        <dbReference type="Proteomes" id="UP001431776"/>
    </source>
</evidence>
<dbReference type="AlphaFoldDB" id="A0AAW6TTG7"/>
<comment type="similarity">
    <text evidence="2">Belongs to the GSP G family.</text>
</comment>
<feature type="transmembrane region" description="Helical" evidence="10">
    <location>
        <begin position="21"/>
        <end position="40"/>
    </location>
</feature>
<evidence type="ECO:0000259" key="11">
    <source>
        <dbReference type="Pfam" id="PF08334"/>
    </source>
</evidence>
<dbReference type="GO" id="GO:0015628">
    <property type="term" value="P:protein secretion by the type II secretion system"/>
    <property type="evidence" value="ECO:0007669"/>
    <property type="project" value="InterPro"/>
</dbReference>
<evidence type="ECO:0000256" key="1">
    <source>
        <dbReference type="ARBA" id="ARBA00004377"/>
    </source>
</evidence>
<dbReference type="NCBIfam" id="TIGR01710">
    <property type="entry name" value="typeII_sec_gspG"/>
    <property type="match status" value="1"/>
</dbReference>
<dbReference type="Pfam" id="PF07963">
    <property type="entry name" value="N_methyl"/>
    <property type="match status" value="1"/>
</dbReference>
<comment type="caution">
    <text evidence="12">The sequence shown here is derived from an EMBL/GenBank/DDBJ whole genome shotgun (WGS) entry which is preliminary data.</text>
</comment>
<proteinExistence type="inferred from homology"/>
<keyword evidence="9 10" id="KW-0472">Membrane</keyword>
<dbReference type="Pfam" id="PF08334">
    <property type="entry name" value="T2SSG"/>
    <property type="match status" value="1"/>
</dbReference>
<evidence type="ECO:0000256" key="2">
    <source>
        <dbReference type="ARBA" id="ARBA00009984"/>
    </source>
</evidence>
<dbReference type="InterPro" id="IPR045584">
    <property type="entry name" value="Pilin-like"/>
</dbReference>
<dbReference type="GO" id="GO:0015627">
    <property type="term" value="C:type II protein secretion system complex"/>
    <property type="evidence" value="ECO:0007669"/>
    <property type="project" value="InterPro"/>
</dbReference>
<reference evidence="12" key="1">
    <citation type="submission" date="2023-05" db="EMBL/GenBank/DDBJ databases">
        <title>Anaerotaeda fermentans gen. nov., sp. nov., a novel anaerobic planctomycete of the new family within the order Sedimentisphaerales isolated from Taman Peninsula, Russia.</title>
        <authorList>
            <person name="Khomyakova M.A."/>
            <person name="Merkel A.Y."/>
            <person name="Slobodkin A.I."/>
        </authorList>
    </citation>
    <scope>NUCLEOTIDE SEQUENCE</scope>
    <source>
        <strain evidence="12">M17dextr</strain>
    </source>
</reference>
<dbReference type="Gene3D" id="3.30.700.10">
    <property type="entry name" value="Glycoprotein, Type 4 Pilin"/>
    <property type="match status" value="1"/>
</dbReference>
<keyword evidence="6" id="KW-0997">Cell inner membrane</keyword>
<dbReference type="PRINTS" id="PR00813">
    <property type="entry name" value="BCTERIALGSPG"/>
</dbReference>
<evidence type="ECO:0000256" key="6">
    <source>
        <dbReference type="ARBA" id="ARBA00022519"/>
    </source>
</evidence>
<dbReference type="InterPro" id="IPR000983">
    <property type="entry name" value="Bac_GSPG_pilin"/>
</dbReference>
<sequence>MKDRRRGRSACRRAGFTLIELLVVVGIIAMLAGFLAPNIFQRLGKAKADLARPRMVIIENALQRFQLDCGRLPDESEGGLEALLVAPPDLEDRWGGPYLKRSQLLDPWGNPYLYVSEGQFNPGSFDLISLGADGQEGGEGENADIVND</sequence>